<evidence type="ECO:0000256" key="6">
    <source>
        <dbReference type="ARBA" id="ARBA00023143"/>
    </source>
</evidence>
<dbReference type="InterPro" id="IPR053927">
    <property type="entry name" value="FlgK_helical"/>
</dbReference>
<gene>
    <name evidence="10" type="ORF">ACGRVM_05515</name>
</gene>
<keyword evidence="10" id="KW-0969">Cilium</keyword>
<dbReference type="PROSITE" id="PS00588">
    <property type="entry name" value="FLAGELLA_BB_ROD"/>
    <property type="match status" value="1"/>
</dbReference>
<feature type="domain" description="Flagellar basal-body/hook protein C-terminal" evidence="8">
    <location>
        <begin position="1300"/>
        <end position="1336"/>
    </location>
</feature>
<dbReference type="InterPro" id="IPR002371">
    <property type="entry name" value="FlgK"/>
</dbReference>
<comment type="caution">
    <text evidence="10">The sequence shown here is derived from an EMBL/GenBank/DDBJ whole genome shotgun (WGS) entry which is preliminary data.</text>
</comment>
<evidence type="ECO:0000256" key="3">
    <source>
        <dbReference type="ARBA" id="ARBA00009677"/>
    </source>
</evidence>
<accession>A0ABW7I5P2</accession>
<keyword evidence="10" id="KW-0282">Flagellum</keyword>
<dbReference type="InterPro" id="IPR010930">
    <property type="entry name" value="Flg_bb/hook_C_dom"/>
</dbReference>
<feature type="domain" description="Flagellar basal body rod protein N-terminal" evidence="7">
    <location>
        <begin position="5"/>
        <end position="34"/>
    </location>
</feature>
<dbReference type="Gene3D" id="3.30.70.2120">
    <property type="match status" value="1"/>
</dbReference>
<dbReference type="PANTHER" id="PTHR30033:SF2">
    <property type="entry name" value="FLAGELLAR HOOK PROTEIN"/>
    <property type="match status" value="1"/>
</dbReference>
<evidence type="ECO:0000256" key="1">
    <source>
        <dbReference type="ARBA" id="ARBA00004117"/>
    </source>
</evidence>
<organism evidence="10 11">
    <name type="scientific">Roseovarius aquimarinus</name>
    <dbReference type="NCBI Taxonomy" id="1229156"/>
    <lineage>
        <taxon>Bacteria</taxon>
        <taxon>Pseudomonadati</taxon>
        <taxon>Pseudomonadota</taxon>
        <taxon>Alphaproteobacteria</taxon>
        <taxon>Rhodobacterales</taxon>
        <taxon>Roseobacteraceae</taxon>
        <taxon>Roseovarius</taxon>
    </lineage>
</organism>
<dbReference type="Proteomes" id="UP001607157">
    <property type="component" value="Unassembled WGS sequence"/>
</dbReference>
<protein>
    <recommendedName>
        <fullName evidence="4">Flagellar hook-associated protein 1</fullName>
    </recommendedName>
</protein>
<proteinExistence type="inferred from homology"/>
<dbReference type="Pfam" id="PF22638">
    <property type="entry name" value="FlgK_D1"/>
    <property type="match status" value="1"/>
</dbReference>
<evidence type="ECO:0000259" key="7">
    <source>
        <dbReference type="Pfam" id="PF00460"/>
    </source>
</evidence>
<evidence type="ECO:0000313" key="10">
    <source>
        <dbReference type="EMBL" id="MFH0253338.1"/>
    </source>
</evidence>
<evidence type="ECO:0000259" key="9">
    <source>
        <dbReference type="Pfam" id="PF22638"/>
    </source>
</evidence>
<evidence type="ECO:0000256" key="4">
    <source>
        <dbReference type="ARBA" id="ARBA00016244"/>
    </source>
</evidence>
<keyword evidence="10" id="KW-0966">Cell projection</keyword>
<keyword evidence="11" id="KW-1185">Reference proteome</keyword>
<comment type="similarity">
    <text evidence="3">Belongs to the flagella basal body rod proteins family.</text>
</comment>
<dbReference type="InterPro" id="IPR019776">
    <property type="entry name" value="Flagellar_basal_body_rod_CS"/>
</dbReference>
<dbReference type="RefSeq" id="WP_377167864.1">
    <property type="nucleotide sequence ID" value="NZ_JBHTJC010000001.1"/>
</dbReference>
<dbReference type="PANTHER" id="PTHR30033">
    <property type="entry name" value="FLAGELLAR HOOK-ASSOCIATED PROTEIN 1"/>
    <property type="match status" value="1"/>
</dbReference>
<evidence type="ECO:0000259" key="8">
    <source>
        <dbReference type="Pfam" id="PF06429"/>
    </source>
</evidence>
<dbReference type="InterPro" id="IPR001444">
    <property type="entry name" value="Flag_bb_rod_N"/>
</dbReference>
<reference evidence="10 11" key="1">
    <citation type="submission" date="2024-10" db="EMBL/GenBank/DDBJ databases">
        <authorList>
            <person name="Yang X.-N."/>
        </authorList>
    </citation>
    <scope>NUCLEOTIDE SEQUENCE [LARGE SCALE GENOMIC DNA]</scope>
    <source>
        <strain evidence="10 11">CAU 1059</strain>
    </source>
</reference>
<feature type="domain" description="Flagellar hook-associated protein FlgK helical" evidence="9">
    <location>
        <begin position="85"/>
        <end position="312"/>
    </location>
</feature>
<dbReference type="Pfam" id="PF00460">
    <property type="entry name" value="Flg_bb_rod"/>
    <property type="match status" value="1"/>
</dbReference>
<keyword evidence="6" id="KW-0975">Bacterial flagellum</keyword>
<dbReference type="EMBL" id="JBIHMM010000001">
    <property type="protein sequence ID" value="MFH0253338.1"/>
    <property type="molecule type" value="Genomic_DNA"/>
</dbReference>
<sequence length="1338" mass="132067">MSDVMNIGRGGVLAYRSALAATSENIANVDTEGYARRDAVMREVGVGGGVDVVELRRAFDGLLADRGRNAQAGLGAAAAYLTHIEALENRMLPGDGGIPVLLDGFFDALDGLSASPADNGLRQAVLSAGAALAGGVADLAGRLDALAQGISDETAQAAQRATGTLAALAEVHERLAEVTNDEARNPLLDRRDKLLGDLSGLVDIDVTLDARGRATVGLGADGAGPLLLDAGRAGRLDMDAGGQVMLRSAVPGTAPAAMRAAGGTLGGLAEAGGAVAQAVKDLGAWSGRIASEMNTRHASGVTASGAAGGPVFTQDGWRAEMGALTRGDAAVRVTVTDAARMPQGPLSAVYDAGLGGWRVSDAAGTELAQGASPLALPGMRLEMVGRPLDGDRITLTQETGARHFAFALGAPEDIAAAGAWTSSARPANLGSATLSAQPITGPGASPLDLSTLAGAGLTEFLSPGIVGTIPAGASSATLSVQPRLSALEIAVPPGASLQSLTVDAPTGAVQFTLPAGADIAAVAAALNDGSALGAGGERLAALGLVAGTEGGALTLTAREGTAPAARLMTGAGTLEAVRVADAAPAAQLSIFTRDGRQLSGAPLSAAEAAALLTPANGFHEGAVYNTDYLNGAEPYAGLTLARQSAAGDHALTLGLGGGIASWTGAAPAPAAPGASITYEGAGEALSLDLPDGASAAWQASLLRGALPVSVAAEARLALDLPATGALSLALAGDNLEPLQIGASMGAGGAARLAEAINARTPQTGIRAEIAPQSGRLLLTHAGGADITLSRVAANAGGTLGVTRLGPDGGALGAVQLGAGGADAARVAGTITLSGALPFAATENGALRTAAPDAFSAGLIARRSSYAGSTLTLAPAAAGQGDLALRRIEVIGADGRAHEASADPLTAGTGSADLGAALLAGLRSAAPASRITGAPLATLPPEGAVMRASLGAQDYAITMRGGAPVVSGPEAGRVTASFDAQNRLILETVGGDTNGAALRLGADAGEAARFGMGIADMPMTAVIGQPFDALNLPASFTISLGGVTHSVAVTAGNVVLPPTFPGTGYINTVYGRIEIHFDARAGALEIPAQASGAAVGMDTAGFDATLENGALRLAATDGRALEVTAPAAPGGGTVLGLANLPREDLLVRLSGSGALRLAAEIGAETDPAPERTRELRVLDAEAGLVGLFDAESGAHLASRTLDPSGTARFGDVAVTLAGQPRTGDAFTLAPSGTGAAGDGRTALALANLRQRDGQTGEGGYSAGFASLQQRIGAQVTAAQTRLATAEAEETSAQSALSKLGGVDLDAEAARLMQQQQAYQANAQVLSVARELFDTLLQAI</sequence>
<dbReference type="Pfam" id="PF06429">
    <property type="entry name" value="Flg_bbr_C"/>
    <property type="match status" value="1"/>
</dbReference>
<evidence type="ECO:0000256" key="5">
    <source>
        <dbReference type="ARBA" id="ARBA00022525"/>
    </source>
</evidence>
<evidence type="ECO:0000256" key="2">
    <source>
        <dbReference type="ARBA" id="ARBA00004613"/>
    </source>
</evidence>
<evidence type="ECO:0000313" key="11">
    <source>
        <dbReference type="Proteomes" id="UP001607157"/>
    </source>
</evidence>
<comment type="subcellular location">
    <subcellularLocation>
        <location evidence="1">Bacterial flagellum basal body</location>
    </subcellularLocation>
    <subcellularLocation>
        <location evidence="2">Secreted</location>
    </subcellularLocation>
</comment>
<keyword evidence="5" id="KW-0964">Secreted</keyword>
<dbReference type="SUPFAM" id="SSF64518">
    <property type="entry name" value="Phase 1 flagellin"/>
    <property type="match status" value="2"/>
</dbReference>
<name>A0ABW7I5P2_9RHOB</name>